<sequence>MLSRSLSNCARKRIAHGRSRYLSLSSVEGPLEPPLATCTLSQYFKDEILRKHDARPALICRNETPRAHGGPVSPNLGVSTHLAWSFAEFDRHINGLARGLLRMGVQKGDRVGVLMGNNSTYAMLQWACASIGAVLVTINPAYRINELTAVLNLVGVSHLFIVPRLRTSSYAEMIKEKFPELPTLRNLVVVDNTGNFPQEADKLGLKDWIDLREIMVWDESAREHNTQQQISSSLQKDDVINLQFTSGTTGAPKAVALTHSNLLNNGLSIGRCMHLSERDILSAWTHGACIVYPSEVFNPPAIVDAVVQEKCTALHGVPTHFLGVLAEVDRRRANGQTVDTSRLRTGIAAGSPVPIELMKSLIAKINLTQLTNAYGMISFQTVPADPITKRVETVGRVQPHVKAKILDPAGNVVPVGTPGELCVAGYLLQKGYWEDEEQTKKVMRTDENGTLWMYTGDEAIMDEEGYLSSEFKIYFTSIRMPDSTISNLFPVQIENAILTNPEVEEAAVVSVPDEKYGETVGAWIVRKSGSNVSREAVRATVWQAMNPQNAPSWVFFVGEDGNATELPKTASGKVMKHILRDWSKELAANNVGFVESASSGK</sequence>
<protein>
    <submittedName>
        <fullName evidence="3">Acyl-CoA synthetase YngI</fullName>
    </submittedName>
</protein>
<dbReference type="PANTHER" id="PTHR43201">
    <property type="entry name" value="ACYL-COA SYNTHETASE"/>
    <property type="match status" value="1"/>
</dbReference>
<gene>
    <name evidence="3" type="ORF">R3P38DRAFT_2875077</name>
</gene>
<evidence type="ECO:0000313" key="4">
    <source>
        <dbReference type="Proteomes" id="UP001362999"/>
    </source>
</evidence>
<feature type="domain" description="AMP-dependent synthetase/ligase" evidence="1">
    <location>
        <begin position="82"/>
        <end position="433"/>
    </location>
</feature>
<reference evidence="3 4" key="1">
    <citation type="journal article" date="2024" name="J Genomics">
        <title>Draft genome sequencing and assembly of Favolaschia claudopus CIRM-BRFM 2984 isolated from oak limbs.</title>
        <authorList>
            <person name="Navarro D."/>
            <person name="Drula E."/>
            <person name="Chaduli D."/>
            <person name="Cazenave R."/>
            <person name="Ahrendt S."/>
            <person name="Wang J."/>
            <person name="Lipzen A."/>
            <person name="Daum C."/>
            <person name="Barry K."/>
            <person name="Grigoriev I.V."/>
            <person name="Favel A."/>
            <person name="Rosso M.N."/>
            <person name="Martin F."/>
        </authorList>
    </citation>
    <scope>NUCLEOTIDE SEQUENCE [LARGE SCALE GENOMIC DNA]</scope>
    <source>
        <strain evidence="3 4">CIRM-BRFM 2984</strain>
    </source>
</reference>
<accession>A0AAW0D794</accession>
<name>A0AAW0D794_9AGAR</name>
<dbReference type="EMBL" id="JAWWNJ010000010">
    <property type="protein sequence ID" value="KAK7046663.1"/>
    <property type="molecule type" value="Genomic_DNA"/>
</dbReference>
<dbReference type="InterPro" id="IPR020845">
    <property type="entry name" value="AMP-binding_CS"/>
</dbReference>
<comment type="caution">
    <text evidence="3">The sequence shown here is derived from an EMBL/GenBank/DDBJ whole genome shotgun (WGS) entry which is preliminary data.</text>
</comment>
<dbReference type="GO" id="GO:0031956">
    <property type="term" value="F:medium-chain fatty acid-CoA ligase activity"/>
    <property type="evidence" value="ECO:0007669"/>
    <property type="project" value="TreeGrafter"/>
</dbReference>
<keyword evidence="4" id="KW-1185">Reference proteome</keyword>
<dbReference type="GO" id="GO:0006631">
    <property type="term" value="P:fatty acid metabolic process"/>
    <property type="evidence" value="ECO:0007669"/>
    <property type="project" value="TreeGrafter"/>
</dbReference>
<organism evidence="3 4">
    <name type="scientific">Favolaschia claudopus</name>
    <dbReference type="NCBI Taxonomy" id="2862362"/>
    <lineage>
        <taxon>Eukaryota</taxon>
        <taxon>Fungi</taxon>
        <taxon>Dikarya</taxon>
        <taxon>Basidiomycota</taxon>
        <taxon>Agaricomycotina</taxon>
        <taxon>Agaricomycetes</taxon>
        <taxon>Agaricomycetidae</taxon>
        <taxon>Agaricales</taxon>
        <taxon>Marasmiineae</taxon>
        <taxon>Mycenaceae</taxon>
        <taxon>Favolaschia</taxon>
    </lineage>
</organism>
<dbReference type="Gene3D" id="3.30.300.30">
    <property type="match status" value="1"/>
</dbReference>
<dbReference type="Pfam" id="PF00501">
    <property type="entry name" value="AMP-binding"/>
    <property type="match status" value="1"/>
</dbReference>
<evidence type="ECO:0000259" key="2">
    <source>
        <dbReference type="Pfam" id="PF13193"/>
    </source>
</evidence>
<feature type="domain" description="AMP-binding enzyme C-terminal" evidence="2">
    <location>
        <begin position="492"/>
        <end position="573"/>
    </location>
</feature>
<evidence type="ECO:0000313" key="3">
    <source>
        <dbReference type="EMBL" id="KAK7046663.1"/>
    </source>
</evidence>
<dbReference type="SUPFAM" id="SSF56801">
    <property type="entry name" value="Acetyl-CoA synthetase-like"/>
    <property type="match status" value="1"/>
</dbReference>
<dbReference type="InterPro" id="IPR045851">
    <property type="entry name" value="AMP-bd_C_sf"/>
</dbReference>
<dbReference type="InterPro" id="IPR000873">
    <property type="entry name" value="AMP-dep_synth/lig_dom"/>
</dbReference>
<dbReference type="InterPro" id="IPR025110">
    <property type="entry name" value="AMP-bd_C"/>
</dbReference>
<dbReference type="Proteomes" id="UP001362999">
    <property type="component" value="Unassembled WGS sequence"/>
</dbReference>
<dbReference type="PANTHER" id="PTHR43201:SF30">
    <property type="entry name" value="AMP-DEPENDENT SYNTHETASE_LIGASE DOMAIN-CONTAINING PROTEIN"/>
    <property type="match status" value="1"/>
</dbReference>
<dbReference type="InterPro" id="IPR042099">
    <property type="entry name" value="ANL_N_sf"/>
</dbReference>
<proteinExistence type="predicted"/>
<dbReference type="AlphaFoldDB" id="A0AAW0D794"/>
<dbReference type="Gene3D" id="3.40.50.12780">
    <property type="entry name" value="N-terminal domain of ligase-like"/>
    <property type="match status" value="1"/>
</dbReference>
<evidence type="ECO:0000259" key="1">
    <source>
        <dbReference type="Pfam" id="PF00501"/>
    </source>
</evidence>
<dbReference type="Pfam" id="PF13193">
    <property type="entry name" value="AMP-binding_C"/>
    <property type="match status" value="1"/>
</dbReference>
<dbReference type="PROSITE" id="PS00455">
    <property type="entry name" value="AMP_BINDING"/>
    <property type="match status" value="1"/>
</dbReference>